<dbReference type="PANTHER" id="PTHR43304:SF1">
    <property type="entry name" value="PAC DOMAIN-CONTAINING PROTEIN"/>
    <property type="match status" value="1"/>
</dbReference>
<evidence type="ECO:0000259" key="8">
    <source>
        <dbReference type="PROSITE" id="PS50113"/>
    </source>
</evidence>
<dbReference type="InterPro" id="IPR036097">
    <property type="entry name" value="HisK_dim/P_sf"/>
</dbReference>
<comment type="catalytic activity">
    <reaction evidence="1">
        <text>ATP + protein L-histidine = ADP + protein N-phospho-L-histidine.</text>
        <dbReference type="EC" id="2.7.13.3"/>
    </reaction>
</comment>
<dbReference type="EC" id="2.7.13.3" evidence="2"/>
<dbReference type="InterPro" id="IPR004358">
    <property type="entry name" value="Sig_transdc_His_kin-like_C"/>
</dbReference>
<dbReference type="SUPFAM" id="SSF47384">
    <property type="entry name" value="Homodimeric domain of signal transducing histidine kinase"/>
    <property type="match status" value="1"/>
</dbReference>
<dbReference type="InterPro" id="IPR052162">
    <property type="entry name" value="Sensor_kinase/Photoreceptor"/>
</dbReference>
<dbReference type="PROSITE" id="PS50113">
    <property type="entry name" value="PAC"/>
    <property type="match status" value="1"/>
</dbReference>
<evidence type="ECO:0000256" key="2">
    <source>
        <dbReference type="ARBA" id="ARBA00012438"/>
    </source>
</evidence>
<evidence type="ECO:0000256" key="4">
    <source>
        <dbReference type="ARBA" id="ARBA00022679"/>
    </source>
</evidence>
<dbReference type="CDD" id="cd00130">
    <property type="entry name" value="PAS"/>
    <property type="match status" value="2"/>
</dbReference>
<evidence type="ECO:0000259" key="6">
    <source>
        <dbReference type="PROSITE" id="PS50109"/>
    </source>
</evidence>
<reference evidence="9" key="1">
    <citation type="submission" date="2021-01" db="EMBL/GenBank/DDBJ databases">
        <title>Fulvivirga kasyanovii gen. nov., sp nov., a novel member of the phylum Bacteroidetes isolated from seawater in a mussel farm.</title>
        <authorList>
            <person name="Zhao L.-H."/>
            <person name="Wang Z.-J."/>
        </authorList>
    </citation>
    <scope>NUCLEOTIDE SEQUENCE</scope>
    <source>
        <strain evidence="9">29W222</strain>
    </source>
</reference>
<dbReference type="InterPro" id="IPR036890">
    <property type="entry name" value="HATPase_C_sf"/>
</dbReference>
<evidence type="ECO:0000256" key="1">
    <source>
        <dbReference type="ARBA" id="ARBA00000085"/>
    </source>
</evidence>
<organism evidence="9 10">
    <name type="scientific">Fulvivirga marina</name>
    <dbReference type="NCBI Taxonomy" id="2494733"/>
    <lineage>
        <taxon>Bacteria</taxon>
        <taxon>Pseudomonadati</taxon>
        <taxon>Bacteroidota</taxon>
        <taxon>Cytophagia</taxon>
        <taxon>Cytophagales</taxon>
        <taxon>Fulvivirgaceae</taxon>
        <taxon>Fulvivirga</taxon>
    </lineage>
</organism>
<accession>A0A937FYU5</accession>
<dbReference type="Pfam" id="PF08447">
    <property type="entry name" value="PAS_3"/>
    <property type="match status" value="1"/>
</dbReference>
<dbReference type="SUPFAM" id="SSF55785">
    <property type="entry name" value="PYP-like sensor domain (PAS domain)"/>
    <property type="match status" value="2"/>
</dbReference>
<dbReference type="NCBIfam" id="TIGR00229">
    <property type="entry name" value="sensory_box"/>
    <property type="match status" value="2"/>
</dbReference>
<evidence type="ECO:0000313" key="10">
    <source>
        <dbReference type="Proteomes" id="UP000614216"/>
    </source>
</evidence>
<dbReference type="GO" id="GO:0000155">
    <property type="term" value="F:phosphorelay sensor kinase activity"/>
    <property type="evidence" value="ECO:0007669"/>
    <property type="project" value="InterPro"/>
</dbReference>
<dbReference type="InterPro" id="IPR013655">
    <property type="entry name" value="PAS_fold_3"/>
</dbReference>
<dbReference type="Pfam" id="PF00512">
    <property type="entry name" value="HisKA"/>
    <property type="match status" value="1"/>
</dbReference>
<feature type="domain" description="PAC" evidence="8">
    <location>
        <begin position="110"/>
        <end position="162"/>
    </location>
</feature>
<dbReference type="InterPro" id="IPR035965">
    <property type="entry name" value="PAS-like_dom_sf"/>
</dbReference>
<dbReference type="InterPro" id="IPR000014">
    <property type="entry name" value="PAS"/>
</dbReference>
<dbReference type="EMBL" id="JAEUGD010000042">
    <property type="protein sequence ID" value="MBL6446880.1"/>
    <property type="molecule type" value="Genomic_DNA"/>
</dbReference>
<dbReference type="InterPro" id="IPR001610">
    <property type="entry name" value="PAC"/>
</dbReference>
<keyword evidence="10" id="KW-1185">Reference proteome</keyword>
<dbReference type="Pfam" id="PF13426">
    <property type="entry name" value="PAS_9"/>
    <property type="match status" value="1"/>
</dbReference>
<keyword evidence="3" id="KW-0597">Phosphoprotein</keyword>
<dbReference type="SMART" id="SM00086">
    <property type="entry name" value="PAC"/>
    <property type="match status" value="2"/>
</dbReference>
<dbReference type="SMART" id="SM00091">
    <property type="entry name" value="PAS"/>
    <property type="match status" value="2"/>
</dbReference>
<dbReference type="InterPro" id="IPR003661">
    <property type="entry name" value="HisK_dim/P_dom"/>
</dbReference>
<protein>
    <recommendedName>
        <fullName evidence="2">histidine kinase</fullName>
        <ecNumber evidence="2">2.7.13.3</ecNumber>
    </recommendedName>
</protein>
<evidence type="ECO:0000256" key="3">
    <source>
        <dbReference type="ARBA" id="ARBA00022553"/>
    </source>
</evidence>
<dbReference type="Gene3D" id="3.30.565.10">
    <property type="entry name" value="Histidine kinase-like ATPase, C-terminal domain"/>
    <property type="match status" value="1"/>
</dbReference>
<dbReference type="PROSITE" id="PS50109">
    <property type="entry name" value="HIS_KIN"/>
    <property type="match status" value="1"/>
</dbReference>
<feature type="domain" description="Histidine kinase" evidence="6">
    <location>
        <begin position="293"/>
        <end position="505"/>
    </location>
</feature>
<feature type="domain" description="PAS" evidence="7">
    <location>
        <begin position="32"/>
        <end position="106"/>
    </location>
</feature>
<evidence type="ECO:0000259" key="7">
    <source>
        <dbReference type="PROSITE" id="PS50112"/>
    </source>
</evidence>
<dbReference type="SMART" id="SM00387">
    <property type="entry name" value="HATPase_c"/>
    <property type="match status" value="1"/>
</dbReference>
<dbReference type="SMART" id="SM00388">
    <property type="entry name" value="HisKA"/>
    <property type="match status" value="1"/>
</dbReference>
<dbReference type="PANTHER" id="PTHR43304">
    <property type="entry name" value="PHYTOCHROME-LIKE PROTEIN CPH1"/>
    <property type="match status" value="1"/>
</dbReference>
<name>A0A937FYU5_9BACT</name>
<evidence type="ECO:0000313" key="9">
    <source>
        <dbReference type="EMBL" id="MBL6446880.1"/>
    </source>
</evidence>
<dbReference type="InterPro" id="IPR000700">
    <property type="entry name" value="PAS-assoc_C"/>
</dbReference>
<dbReference type="InterPro" id="IPR005467">
    <property type="entry name" value="His_kinase_dom"/>
</dbReference>
<dbReference type="CDD" id="cd00082">
    <property type="entry name" value="HisKA"/>
    <property type="match status" value="1"/>
</dbReference>
<dbReference type="PROSITE" id="PS50112">
    <property type="entry name" value="PAS"/>
    <property type="match status" value="1"/>
</dbReference>
<dbReference type="CDD" id="cd00075">
    <property type="entry name" value="HATPase"/>
    <property type="match status" value="1"/>
</dbReference>
<dbReference type="Gene3D" id="3.30.450.20">
    <property type="entry name" value="PAS domain"/>
    <property type="match status" value="2"/>
</dbReference>
<gene>
    <name evidence="9" type="ORF">JMN32_11190</name>
</gene>
<dbReference type="Gene3D" id="1.10.287.130">
    <property type="match status" value="1"/>
</dbReference>
<dbReference type="InterPro" id="IPR003594">
    <property type="entry name" value="HATPase_dom"/>
</dbReference>
<evidence type="ECO:0000256" key="5">
    <source>
        <dbReference type="ARBA" id="ARBA00022777"/>
    </source>
</evidence>
<sequence>MLKILLNVKGNNENFKSALEEKCLGVSSVKDQLHKYEAAANGANDGLWDWDFENNVAFVSTPWKTMLGLDEEEAVGYRGLFSWESLLHPEDKERAINTFRAYINGCTDSYREVFRLKHKDGSYRWILSKAKIIHDDNGKAVRISGSHTDITEQKKAADALRKSEEKYRNLFQNSLVAMLRSDSETGKIIEANDKFWDMLGVSQYQDDQLNFDFFYNDREKRRLLTLLKEQGSVDNLEIQVKSVTGQLIWVSFSAVLYADEQVFECVLKDISQTKENLLELQKVNFELDSFVYHASHDLRSPLRSVLGLIDLYRMEQSQAIKKECINKIESSVKRLDDLVVELLSISRNDRVNDEHVSINLMVEINSSISSYYNATDTKGLEVITKVDQRIPFHSDLTRVRIILNNLISNAIKYRSFYRDRAYVLVEAKVTEEKAVIKVEDNGDGIEESKLPHIFDMFYRATEKSEGSGLGLYIVKKVADKLYAKIEVNSVELEGTTFTITIPNVKQI</sequence>
<dbReference type="PRINTS" id="PR00344">
    <property type="entry name" value="BCTRLSENSOR"/>
</dbReference>
<keyword evidence="4" id="KW-0808">Transferase</keyword>
<dbReference type="AlphaFoldDB" id="A0A937FYU5"/>
<dbReference type="SUPFAM" id="SSF55874">
    <property type="entry name" value="ATPase domain of HSP90 chaperone/DNA topoisomerase II/histidine kinase"/>
    <property type="match status" value="1"/>
</dbReference>
<dbReference type="Pfam" id="PF02518">
    <property type="entry name" value="HATPase_c"/>
    <property type="match status" value="1"/>
</dbReference>
<comment type="caution">
    <text evidence="9">The sequence shown here is derived from an EMBL/GenBank/DDBJ whole genome shotgun (WGS) entry which is preliminary data.</text>
</comment>
<keyword evidence="5" id="KW-0418">Kinase</keyword>
<proteinExistence type="predicted"/>
<dbReference type="Proteomes" id="UP000614216">
    <property type="component" value="Unassembled WGS sequence"/>
</dbReference>